<keyword evidence="3" id="KW-0732">Signal</keyword>
<evidence type="ECO:0000256" key="3">
    <source>
        <dbReference type="SAM" id="SignalP"/>
    </source>
</evidence>
<sequence length="312" mass="33064">MHAIALLGAAAALFGPATAMPKATPEPHQAAALDLARRANIAPRADPTAPWVTVGDEGKPVKTITPSMTTISGTPTLVSVAPHDITASVYTWTTWGSITTSTGRPPNPTATSKDGEGLRLPLKHAAQPAELRAKGHKTNNVTITLQVAPRGSKDSNSSLPLHVALQDPALPSNPAPQVPKGRTLSIALPVALGGVVFIVVGVFLWNRSARRIHLGSIMGRSRHGYSGRKARRGNMFRGQKDAASIQLHNADDHLSDGEYHDAPISGRRDSEALGSLAGTPVNESFDGQGTWGGARNAFRDELDRQHQERRGF</sequence>
<accession>A0A2T4BW52</accession>
<dbReference type="EMBL" id="KZ679138">
    <property type="protein sequence ID" value="PTB73517.1"/>
    <property type="molecule type" value="Genomic_DNA"/>
</dbReference>
<evidence type="ECO:0000313" key="4">
    <source>
        <dbReference type="EMBL" id="PTB73517.1"/>
    </source>
</evidence>
<keyword evidence="2" id="KW-0812">Transmembrane</keyword>
<evidence type="ECO:0000256" key="1">
    <source>
        <dbReference type="SAM" id="MobiDB-lite"/>
    </source>
</evidence>
<dbReference type="AlphaFoldDB" id="A0A2T4BW52"/>
<organism evidence="4 5">
    <name type="scientific">Trichoderma longibrachiatum ATCC 18648</name>
    <dbReference type="NCBI Taxonomy" id="983965"/>
    <lineage>
        <taxon>Eukaryota</taxon>
        <taxon>Fungi</taxon>
        <taxon>Dikarya</taxon>
        <taxon>Ascomycota</taxon>
        <taxon>Pezizomycotina</taxon>
        <taxon>Sordariomycetes</taxon>
        <taxon>Hypocreomycetidae</taxon>
        <taxon>Hypocreales</taxon>
        <taxon>Hypocreaceae</taxon>
        <taxon>Trichoderma</taxon>
    </lineage>
</organism>
<keyword evidence="2" id="KW-0472">Membrane</keyword>
<dbReference type="OrthoDB" id="4084551at2759"/>
<dbReference type="InterPro" id="IPR028000">
    <property type="entry name" value="Pma1"/>
</dbReference>
<protein>
    <recommendedName>
        <fullName evidence="6">Mid2 domain-containing protein</fullName>
    </recommendedName>
</protein>
<dbReference type="Pfam" id="PF14610">
    <property type="entry name" value="Psg1"/>
    <property type="match status" value="1"/>
</dbReference>
<feature type="transmembrane region" description="Helical" evidence="2">
    <location>
        <begin position="186"/>
        <end position="205"/>
    </location>
</feature>
<evidence type="ECO:0008006" key="6">
    <source>
        <dbReference type="Google" id="ProtNLM"/>
    </source>
</evidence>
<name>A0A2T4BW52_TRILO</name>
<proteinExistence type="predicted"/>
<gene>
    <name evidence="4" type="ORF">M440DRAFT_1404519</name>
</gene>
<evidence type="ECO:0000256" key="2">
    <source>
        <dbReference type="SAM" id="Phobius"/>
    </source>
</evidence>
<evidence type="ECO:0000313" key="5">
    <source>
        <dbReference type="Proteomes" id="UP000240760"/>
    </source>
</evidence>
<keyword evidence="5" id="KW-1185">Reference proteome</keyword>
<feature type="chain" id="PRO_5015642554" description="Mid2 domain-containing protein" evidence="3">
    <location>
        <begin position="20"/>
        <end position="312"/>
    </location>
</feature>
<dbReference type="Proteomes" id="UP000240760">
    <property type="component" value="Unassembled WGS sequence"/>
</dbReference>
<feature type="region of interest" description="Disordered" evidence="1">
    <location>
        <begin position="264"/>
        <end position="290"/>
    </location>
</feature>
<keyword evidence="2" id="KW-1133">Transmembrane helix</keyword>
<reference evidence="4 5" key="1">
    <citation type="submission" date="2016-07" db="EMBL/GenBank/DDBJ databases">
        <title>Multiple horizontal gene transfer events from other fungi enriched the ability of initially mycotrophic Trichoderma (Ascomycota) to feed on dead plant biomass.</title>
        <authorList>
            <consortium name="DOE Joint Genome Institute"/>
            <person name="Aerts A."/>
            <person name="Atanasova L."/>
            <person name="Chenthamara K."/>
            <person name="Zhang J."/>
            <person name="Grujic M."/>
            <person name="Henrissat B."/>
            <person name="Kuo A."/>
            <person name="Salamov A."/>
            <person name="Lipzen A."/>
            <person name="Labutti K."/>
            <person name="Barry K."/>
            <person name="Miao Y."/>
            <person name="Rahimi M.J."/>
            <person name="Shen Q."/>
            <person name="Grigoriev I.V."/>
            <person name="Kubicek C.P."/>
            <person name="Druzhinina I.S."/>
        </authorList>
    </citation>
    <scope>NUCLEOTIDE SEQUENCE [LARGE SCALE GENOMIC DNA]</scope>
    <source>
        <strain evidence="4 5">ATCC 18648</strain>
    </source>
</reference>
<feature type="signal peptide" evidence="3">
    <location>
        <begin position="1"/>
        <end position="19"/>
    </location>
</feature>